<evidence type="ECO:0000256" key="1">
    <source>
        <dbReference type="ARBA" id="ARBA00022729"/>
    </source>
</evidence>
<dbReference type="PANTHER" id="PTHR20920">
    <property type="entry name" value="RPE-SPONDIN"/>
    <property type="match status" value="1"/>
</dbReference>
<dbReference type="PROSITE" id="PS50958">
    <property type="entry name" value="SMB_2"/>
    <property type="match status" value="1"/>
</dbReference>
<evidence type="ECO:0000256" key="2">
    <source>
        <dbReference type="ARBA" id="ARBA00023157"/>
    </source>
</evidence>
<dbReference type="SUPFAM" id="SSF90188">
    <property type="entry name" value="Somatomedin B domain"/>
    <property type="match status" value="1"/>
</dbReference>
<protein>
    <submittedName>
        <fullName evidence="6">Si:dkey-7k24.5</fullName>
    </submittedName>
</protein>
<dbReference type="Gene3D" id="4.10.410.20">
    <property type="match status" value="1"/>
</dbReference>
<evidence type="ECO:0000313" key="6">
    <source>
        <dbReference type="Ensembl" id="ENSLOCP00000003743.1"/>
    </source>
</evidence>
<name>W5M5T5_LEPOC</name>
<dbReference type="GeneTree" id="ENSGT00390000008325"/>
<feature type="chain" id="PRO_5004865599" evidence="4">
    <location>
        <begin position="25"/>
        <end position="272"/>
    </location>
</feature>
<dbReference type="eggNOG" id="ENOG502QV8I">
    <property type="taxonomic scope" value="Eukaryota"/>
</dbReference>
<dbReference type="STRING" id="7918.ENSLOCP00000003743"/>
<evidence type="ECO:0000256" key="3">
    <source>
        <dbReference type="ARBA" id="ARBA00023180"/>
    </source>
</evidence>
<evidence type="ECO:0000256" key="4">
    <source>
        <dbReference type="SAM" id="SignalP"/>
    </source>
</evidence>
<dbReference type="Ensembl" id="ENSLOCT00000003750.1">
    <property type="protein sequence ID" value="ENSLOCP00000003743.1"/>
    <property type="gene ID" value="ENSLOCG00000003169.1"/>
</dbReference>
<dbReference type="Pfam" id="PF25031">
    <property type="entry name" value="SBSPON_C"/>
    <property type="match status" value="1"/>
</dbReference>
<reference evidence="6" key="2">
    <citation type="submission" date="2025-08" db="UniProtKB">
        <authorList>
            <consortium name="Ensembl"/>
        </authorList>
    </citation>
    <scope>IDENTIFICATION</scope>
</reference>
<dbReference type="Pfam" id="PF19028">
    <property type="entry name" value="TSP1_spondin"/>
    <property type="match status" value="1"/>
</dbReference>
<dbReference type="PROSITE" id="PS00524">
    <property type="entry name" value="SMB_1"/>
    <property type="match status" value="1"/>
</dbReference>
<keyword evidence="1 4" id="KW-0732">Signal</keyword>
<proteinExistence type="predicted"/>
<dbReference type="InterPro" id="IPR039942">
    <property type="entry name" value="SBSPO"/>
</dbReference>
<keyword evidence="7" id="KW-1185">Reference proteome</keyword>
<dbReference type="Proteomes" id="UP000018468">
    <property type="component" value="Linkage group LG18"/>
</dbReference>
<feature type="domain" description="SMB" evidence="5">
    <location>
        <begin position="28"/>
        <end position="78"/>
    </location>
</feature>
<feature type="signal peptide" evidence="4">
    <location>
        <begin position="1"/>
        <end position="24"/>
    </location>
</feature>
<organism evidence="6 7">
    <name type="scientific">Lepisosteus oculatus</name>
    <name type="common">Spotted gar</name>
    <dbReference type="NCBI Taxonomy" id="7918"/>
    <lineage>
        <taxon>Eukaryota</taxon>
        <taxon>Metazoa</taxon>
        <taxon>Chordata</taxon>
        <taxon>Craniata</taxon>
        <taxon>Vertebrata</taxon>
        <taxon>Euteleostomi</taxon>
        <taxon>Actinopterygii</taxon>
        <taxon>Neopterygii</taxon>
        <taxon>Holostei</taxon>
        <taxon>Semionotiformes</taxon>
        <taxon>Lepisosteidae</taxon>
        <taxon>Lepisosteus</taxon>
    </lineage>
</organism>
<dbReference type="AlphaFoldDB" id="W5M5T5"/>
<dbReference type="InterPro" id="IPR036024">
    <property type="entry name" value="Somatomedin_B-like_dom_sf"/>
</dbReference>
<dbReference type="InterPro" id="IPR036383">
    <property type="entry name" value="TSP1_rpt_sf"/>
</dbReference>
<keyword evidence="3" id="KW-0325">Glycoprotein</keyword>
<evidence type="ECO:0000313" key="7">
    <source>
        <dbReference type="Proteomes" id="UP000018468"/>
    </source>
</evidence>
<dbReference type="InterPro" id="IPR001212">
    <property type="entry name" value="Somatomedin_B_dom"/>
</dbReference>
<dbReference type="InParanoid" id="W5M5T5"/>
<keyword evidence="2" id="KW-1015">Disulfide bond</keyword>
<reference evidence="6" key="3">
    <citation type="submission" date="2025-09" db="UniProtKB">
        <authorList>
            <consortium name="Ensembl"/>
        </authorList>
    </citation>
    <scope>IDENTIFICATION</scope>
</reference>
<dbReference type="Bgee" id="ENSLOCG00000003169">
    <property type="expression patterns" value="Expressed in intestine and 3 other cell types or tissues"/>
</dbReference>
<evidence type="ECO:0000259" key="5">
    <source>
        <dbReference type="PROSITE" id="PS50958"/>
    </source>
</evidence>
<dbReference type="InterPro" id="IPR056801">
    <property type="entry name" value="SBSPON_C"/>
</dbReference>
<dbReference type="InterPro" id="IPR044004">
    <property type="entry name" value="TSP1_spondin_dom"/>
</dbReference>
<dbReference type="PANTHER" id="PTHR20920:SF4">
    <property type="entry name" value="SMB DOMAIN-CONTAINING PROTEIN"/>
    <property type="match status" value="1"/>
</dbReference>
<dbReference type="EMBL" id="AHAT01025290">
    <property type="status" value="NOT_ANNOTATED_CDS"/>
    <property type="molecule type" value="Genomic_DNA"/>
</dbReference>
<reference evidence="7" key="1">
    <citation type="submission" date="2011-12" db="EMBL/GenBank/DDBJ databases">
        <title>The Draft Genome of Lepisosteus oculatus.</title>
        <authorList>
            <consortium name="The Broad Institute Genome Assembly &amp; Analysis Group"/>
            <consortium name="Computational R&amp;D Group"/>
            <consortium name="and Sequencing Platform"/>
            <person name="Di Palma F."/>
            <person name="Alfoldi J."/>
            <person name="Johnson J."/>
            <person name="Berlin A."/>
            <person name="Gnerre S."/>
            <person name="Jaffe D."/>
            <person name="MacCallum I."/>
            <person name="Young S."/>
            <person name="Walker B.J."/>
            <person name="Lander E.S."/>
            <person name="Lindblad-Toh K."/>
        </authorList>
    </citation>
    <scope>NUCLEOTIDE SEQUENCE [LARGE SCALE GENOMIC DNA]</scope>
</reference>
<dbReference type="OMA" id="GYCVQFQ"/>
<dbReference type="SUPFAM" id="SSF82895">
    <property type="entry name" value="TSP-1 type 1 repeat"/>
    <property type="match status" value="1"/>
</dbReference>
<dbReference type="PROSITE" id="PS50092">
    <property type="entry name" value="TSP1"/>
    <property type="match status" value="1"/>
</dbReference>
<sequence>MAFRELAFMLCAAELWLQSPSCEGGCVDSGLCCTGRDPSCVSMGWRPDRSYGSCYCDQACTSALDCCHDYQQACPAASCAVGEWSVWSGCAEACQVTYRVRMRRVVREPRNGGVPCPPLQERAGCVDYWPPHRECLPSLIPALITTGGFGKARKKRDLASSKDITGWVSSTTDLRYCVEFQLMSLTAGCQYTTGPHTYWMRYLREGHIVCVECQPPALGNQHRRCHGDGEEAERGQLLRWQSVGNARCRGSWRRLRRLESCSCPTVHSFLFI</sequence>
<accession>W5M5T5</accession>
<dbReference type="Gene3D" id="2.20.100.10">
    <property type="entry name" value="Thrombospondin type-1 (TSP1) repeat"/>
    <property type="match status" value="1"/>
</dbReference>
<dbReference type="HOGENOM" id="CLU_058116_1_1_1"/>
<dbReference type="InterPro" id="IPR000884">
    <property type="entry name" value="TSP1_rpt"/>
</dbReference>